<proteinExistence type="predicted"/>
<dbReference type="AlphaFoldDB" id="A0A2X1RTZ0"/>
<accession>A0A2X1RTZ0</accession>
<organism evidence="2 3">
    <name type="scientific">Haemophilus influenzae</name>
    <dbReference type="NCBI Taxonomy" id="727"/>
    <lineage>
        <taxon>Bacteria</taxon>
        <taxon>Pseudomonadati</taxon>
        <taxon>Pseudomonadota</taxon>
        <taxon>Gammaproteobacteria</taxon>
        <taxon>Pasteurellales</taxon>
        <taxon>Pasteurellaceae</taxon>
        <taxon>Haemophilus</taxon>
    </lineage>
</organism>
<gene>
    <name evidence="2" type="ORF">NCTC11872_02475</name>
</gene>
<evidence type="ECO:0000313" key="3">
    <source>
        <dbReference type="Proteomes" id="UP000249936"/>
    </source>
</evidence>
<name>A0A2X1RTZ0_HAEIF</name>
<protein>
    <submittedName>
        <fullName evidence="2">Heme exporter protein C</fullName>
    </submittedName>
</protein>
<evidence type="ECO:0000256" key="1">
    <source>
        <dbReference type="SAM" id="Phobius"/>
    </source>
</evidence>
<feature type="transmembrane region" description="Helical" evidence="1">
    <location>
        <begin position="6"/>
        <end position="24"/>
    </location>
</feature>
<evidence type="ECO:0000313" key="2">
    <source>
        <dbReference type="EMBL" id="SPX42827.1"/>
    </source>
</evidence>
<reference evidence="2 3" key="1">
    <citation type="submission" date="2018-06" db="EMBL/GenBank/DDBJ databases">
        <authorList>
            <consortium name="Pathogen Informatics"/>
            <person name="Doyle S."/>
        </authorList>
    </citation>
    <scope>NUCLEOTIDE SEQUENCE [LARGE SCALE GENOMIC DNA]</scope>
    <source>
        <strain evidence="2 3">NCTC11872</strain>
    </source>
</reference>
<keyword evidence="1" id="KW-0472">Membrane</keyword>
<keyword evidence="1" id="KW-0812">Transmembrane</keyword>
<dbReference type="Proteomes" id="UP000249936">
    <property type="component" value="Unassembled WGS sequence"/>
</dbReference>
<dbReference type="EMBL" id="UASK01000010">
    <property type="protein sequence ID" value="SPX42827.1"/>
    <property type="molecule type" value="Genomic_DNA"/>
</dbReference>
<keyword evidence="1" id="KW-1133">Transmembrane helix</keyword>
<sequence length="45" mass="5337">MLVPLILCIFGFLTLYIWLTLVRYRMELLKEDAKRPWVKALAKGI</sequence>